<accession>A0ABZ0L950</accession>
<dbReference type="Pfam" id="PF00149">
    <property type="entry name" value="Metallophos"/>
    <property type="match status" value="1"/>
</dbReference>
<dbReference type="CDD" id="cd00838">
    <property type="entry name" value="MPP_superfamily"/>
    <property type="match status" value="1"/>
</dbReference>
<evidence type="ECO:0000313" key="3">
    <source>
        <dbReference type="Proteomes" id="UP001303902"/>
    </source>
</evidence>
<sequence>MRYAIIGDIHSAKQDLEKVLADIRKIAPDAALVSTGDLFECTISKRRMTDKKFEFLTDVMLLPDGFVELLTFPSVIGNQEERILFITETEDPLLGMLSAMPERMELGAAEIIHGHQFEWGGDPWSLLKAEVTKPLTFYGHSHRSGMICEGVEDEQVNFGKTYKMDNRQTLVNVGAVIHDREWVLYDSISNTVMFMKTQ</sequence>
<dbReference type="RefSeq" id="WP_317970751.1">
    <property type="nucleotide sequence ID" value="NZ_CP129118.1"/>
</dbReference>
<dbReference type="Proteomes" id="UP001303902">
    <property type="component" value="Chromosome"/>
</dbReference>
<evidence type="ECO:0000313" key="2">
    <source>
        <dbReference type="EMBL" id="WOV89061.1"/>
    </source>
</evidence>
<dbReference type="InterPro" id="IPR004843">
    <property type="entry name" value="Calcineurin-like_PHP"/>
</dbReference>
<dbReference type="SUPFAM" id="SSF56300">
    <property type="entry name" value="Metallo-dependent phosphatases"/>
    <property type="match status" value="1"/>
</dbReference>
<dbReference type="InterPro" id="IPR029052">
    <property type="entry name" value="Metallo-depent_PP-like"/>
</dbReference>
<gene>
    <name evidence="2" type="ORF">QWT69_08135</name>
</gene>
<dbReference type="EMBL" id="CP129118">
    <property type="protein sequence ID" value="WOV89061.1"/>
    <property type="molecule type" value="Genomic_DNA"/>
</dbReference>
<protein>
    <submittedName>
        <fullName evidence="2">Metallophosphoesterase family protein</fullName>
    </submittedName>
</protein>
<organism evidence="2 3">
    <name type="scientific">Sporosarcina oncorhynchi</name>
    <dbReference type="NCBI Taxonomy" id="3056444"/>
    <lineage>
        <taxon>Bacteria</taxon>
        <taxon>Bacillati</taxon>
        <taxon>Bacillota</taxon>
        <taxon>Bacilli</taxon>
        <taxon>Bacillales</taxon>
        <taxon>Caryophanaceae</taxon>
        <taxon>Sporosarcina</taxon>
    </lineage>
</organism>
<proteinExistence type="predicted"/>
<keyword evidence="3" id="KW-1185">Reference proteome</keyword>
<evidence type="ECO:0000259" key="1">
    <source>
        <dbReference type="Pfam" id="PF00149"/>
    </source>
</evidence>
<reference evidence="2 3" key="1">
    <citation type="submission" date="2023-06" db="EMBL/GenBank/DDBJ databases">
        <title>Sporosarcina sp. nov., isolated from Korean tranditional fermented seafood 'Jeotgal'.</title>
        <authorList>
            <person name="Yang A.I."/>
            <person name="Shin N.-R."/>
        </authorList>
    </citation>
    <scope>NUCLEOTIDE SEQUENCE [LARGE SCALE GENOMIC DNA]</scope>
    <source>
        <strain evidence="2 3">T2O-4</strain>
    </source>
</reference>
<feature type="domain" description="Calcineurin-like phosphoesterase" evidence="1">
    <location>
        <begin position="1"/>
        <end position="58"/>
    </location>
</feature>
<name>A0ABZ0L950_9BACL</name>
<dbReference type="Gene3D" id="3.60.21.10">
    <property type="match status" value="1"/>
</dbReference>